<gene>
    <name evidence="2" type="ORF">FGF66_10905</name>
</gene>
<dbReference type="RefSeq" id="WP_139457668.1">
    <property type="nucleotide sequence ID" value="NZ_VDCH01000030.1"/>
</dbReference>
<dbReference type="AlphaFoldDB" id="A0A5C4S2D1"/>
<dbReference type="EMBL" id="VDCH01000030">
    <property type="protein sequence ID" value="TNJ37485.1"/>
    <property type="molecule type" value="Genomic_DNA"/>
</dbReference>
<keyword evidence="1" id="KW-1133">Transmembrane helix</keyword>
<organism evidence="2 3">
    <name type="scientific">Chlorobaculum thiosulfatiphilum</name>
    <name type="common">Chlorobium limicola f.sp. thiosulfatophilum</name>
    <dbReference type="NCBI Taxonomy" id="115852"/>
    <lineage>
        <taxon>Bacteria</taxon>
        <taxon>Pseudomonadati</taxon>
        <taxon>Chlorobiota</taxon>
        <taxon>Chlorobiia</taxon>
        <taxon>Chlorobiales</taxon>
        <taxon>Chlorobiaceae</taxon>
        <taxon>Chlorobaculum</taxon>
    </lineage>
</organism>
<evidence type="ECO:0000313" key="2">
    <source>
        <dbReference type="EMBL" id="TNJ37485.1"/>
    </source>
</evidence>
<proteinExistence type="predicted"/>
<keyword evidence="1" id="KW-0812">Transmembrane</keyword>
<protein>
    <submittedName>
        <fullName evidence="2">Uncharacterized protein</fullName>
    </submittedName>
</protein>
<accession>A0A5C4S2D1</accession>
<keyword evidence="1" id="KW-0472">Membrane</keyword>
<keyword evidence="3" id="KW-1185">Reference proteome</keyword>
<feature type="transmembrane region" description="Helical" evidence="1">
    <location>
        <begin position="6"/>
        <end position="26"/>
    </location>
</feature>
<dbReference type="Proteomes" id="UP000308271">
    <property type="component" value="Unassembled WGS sequence"/>
</dbReference>
<reference evidence="2 3" key="1">
    <citation type="submission" date="2019-05" db="EMBL/GenBank/DDBJ databases">
        <title>Draft Whole-Genome sequence of the green sulfur bacterium Chlorobaculum thiosulfatiphilum DSM 249.</title>
        <authorList>
            <person name="Meyer T.E."/>
            <person name="Kyndt J.A."/>
        </authorList>
    </citation>
    <scope>NUCLEOTIDE SEQUENCE [LARGE SCALE GENOMIC DNA]</scope>
    <source>
        <strain evidence="2 3">DSM 249</strain>
    </source>
</reference>
<evidence type="ECO:0000256" key="1">
    <source>
        <dbReference type="SAM" id="Phobius"/>
    </source>
</evidence>
<name>A0A5C4S2D1_CHLTI</name>
<evidence type="ECO:0000313" key="3">
    <source>
        <dbReference type="Proteomes" id="UP000308271"/>
    </source>
</evidence>
<comment type="caution">
    <text evidence="2">The sequence shown here is derived from an EMBL/GenBank/DDBJ whole genome shotgun (WGS) entry which is preliminary data.</text>
</comment>
<sequence length="68" mass="7354">MGEVITLVIIGIGVVLLLALQGLVLASMNKESEESEHEAPATGKKSIMDAISEIMDRSHHKGHRFKVS</sequence>